<dbReference type="Gene3D" id="3.30.160.20">
    <property type="match status" value="1"/>
</dbReference>
<evidence type="ECO:0000259" key="3">
    <source>
        <dbReference type="PROSITE" id="PS00745"/>
    </source>
</evidence>
<name>A0A0N8WG68_9FLAO</name>
<feature type="region of interest" description="Disordered" evidence="2">
    <location>
        <begin position="98"/>
        <end position="134"/>
    </location>
</feature>
<dbReference type="RefSeq" id="WP_055395823.1">
    <property type="nucleotide sequence ID" value="NZ_LCTZ01000002.1"/>
</dbReference>
<dbReference type="EMBL" id="LCTZ01000002">
    <property type="protein sequence ID" value="KQC30659.1"/>
    <property type="molecule type" value="Genomic_DNA"/>
</dbReference>
<accession>A0A0N8WG68</accession>
<proteinExistence type="inferred from homology"/>
<dbReference type="SUPFAM" id="SSF75620">
    <property type="entry name" value="Release factor"/>
    <property type="match status" value="1"/>
</dbReference>
<dbReference type="STRING" id="346185.AAY42_12810"/>
<dbReference type="PANTHER" id="PTHR47814">
    <property type="entry name" value="PEPTIDYL-TRNA HYDROLASE ARFB"/>
    <property type="match status" value="1"/>
</dbReference>
<keyword evidence="5" id="KW-1185">Reference proteome</keyword>
<evidence type="ECO:0000256" key="1">
    <source>
        <dbReference type="ARBA" id="ARBA00010835"/>
    </source>
</evidence>
<reference evidence="4 5" key="1">
    <citation type="submission" date="2015-04" db="EMBL/GenBank/DDBJ databases">
        <title>Complete genome of flavobacterium.</title>
        <authorList>
            <person name="Kwon Y.M."/>
            <person name="Kim S.-J."/>
        </authorList>
    </citation>
    <scope>NUCLEOTIDE SEQUENCE [LARGE SCALE GENOMIC DNA]</scope>
    <source>
        <strain evidence="4 5">DK169</strain>
    </source>
</reference>
<comment type="caution">
    <text evidence="4">The sequence shown here is derived from an EMBL/GenBank/DDBJ whole genome shotgun (WGS) entry which is preliminary data.</text>
</comment>
<feature type="compositionally biased region" description="Basic residues" evidence="2">
    <location>
        <begin position="115"/>
        <end position="128"/>
    </location>
</feature>
<dbReference type="OrthoDB" id="9815709at2"/>
<dbReference type="Proteomes" id="UP000050827">
    <property type="component" value="Unassembled WGS sequence"/>
</dbReference>
<dbReference type="GO" id="GO:0003747">
    <property type="term" value="F:translation release factor activity"/>
    <property type="evidence" value="ECO:0007669"/>
    <property type="project" value="InterPro"/>
</dbReference>
<dbReference type="GO" id="GO:0072344">
    <property type="term" value="P:rescue of stalled ribosome"/>
    <property type="evidence" value="ECO:0007669"/>
    <property type="project" value="TreeGrafter"/>
</dbReference>
<gene>
    <name evidence="4" type="ORF">AAY42_12810</name>
</gene>
<comment type="similarity">
    <text evidence="1">Belongs to the prokaryotic/mitochondrial release factor family.</text>
</comment>
<feature type="domain" description="Prokaryotic-type class I peptide chain release factors" evidence="3">
    <location>
        <begin position="16"/>
        <end position="32"/>
    </location>
</feature>
<dbReference type="GO" id="GO:0043022">
    <property type="term" value="F:ribosome binding"/>
    <property type="evidence" value="ECO:0007669"/>
    <property type="project" value="TreeGrafter"/>
</dbReference>
<evidence type="ECO:0000256" key="2">
    <source>
        <dbReference type="SAM" id="MobiDB-lite"/>
    </source>
</evidence>
<dbReference type="InterPro" id="IPR045853">
    <property type="entry name" value="Pep_chain_release_fac_I_sf"/>
</dbReference>
<dbReference type="GO" id="GO:0004045">
    <property type="term" value="F:peptidyl-tRNA hydrolase activity"/>
    <property type="evidence" value="ECO:0007669"/>
    <property type="project" value="TreeGrafter"/>
</dbReference>
<dbReference type="Pfam" id="PF00472">
    <property type="entry name" value="RF-1"/>
    <property type="match status" value="1"/>
</dbReference>
<dbReference type="PROSITE" id="PS00745">
    <property type="entry name" value="RF_PROK_I"/>
    <property type="match status" value="1"/>
</dbReference>
<dbReference type="InterPro" id="IPR000352">
    <property type="entry name" value="Pep_chain_release_fac_I"/>
</dbReference>
<dbReference type="NCBIfam" id="NF006718">
    <property type="entry name" value="PRK09256.1"/>
    <property type="match status" value="1"/>
</dbReference>
<sequence length="134" mass="15345">MNKEKIRKELKFKAIRSSGAGGQHVNKVSSKVELSYAIQSSEGLSMAEKERLSLKLSSRLTKEGMLVLQCDEARSQHKNKELVIKRFFVVLNKGLEVPKKRRPTKPSRSSIERRLKSKKRDANKKANRKKPDLD</sequence>
<evidence type="ECO:0000313" key="4">
    <source>
        <dbReference type="EMBL" id="KQC30659.1"/>
    </source>
</evidence>
<dbReference type="PANTHER" id="PTHR47814:SF1">
    <property type="entry name" value="PEPTIDYL-TRNA HYDROLASE ARFB"/>
    <property type="match status" value="1"/>
</dbReference>
<dbReference type="AlphaFoldDB" id="A0A0N8WG68"/>
<organism evidence="4 5">
    <name type="scientific">Flagellimonas eckloniae</name>
    <dbReference type="NCBI Taxonomy" id="346185"/>
    <lineage>
        <taxon>Bacteria</taxon>
        <taxon>Pseudomonadati</taxon>
        <taxon>Bacteroidota</taxon>
        <taxon>Flavobacteriia</taxon>
        <taxon>Flavobacteriales</taxon>
        <taxon>Flavobacteriaceae</taxon>
        <taxon>Flagellimonas</taxon>
    </lineage>
</organism>
<protein>
    <submittedName>
        <fullName evidence="4">Peptide chain release factor 1</fullName>
    </submittedName>
</protein>
<dbReference type="PATRIC" id="fig|1547436.3.peg.2646"/>
<evidence type="ECO:0000313" key="5">
    <source>
        <dbReference type="Proteomes" id="UP000050827"/>
    </source>
</evidence>